<dbReference type="Proteomes" id="UP000886597">
    <property type="component" value="Unassembled WGS sequence"/>
</dbReference>
<keyword evidence="3" id="KW-0238">DNA-binding</keyword>
<dbReference type="AlphaFoldDB" id="A0AAN4RLW9"/>
<evidence type="ECO:0000313" key="5">
    <source>
        <dbReference type="EMBL" id="GEQ49385.1"/>
    </source>
</evidence>
<comment type="similarity">
    <text evidence="1">Belongs to the type-I restriction system S methylase family.</text>
</comment>
<evidence type="ECO:0000313" key="6">
    <source>
        <dbReference type="EMBL" id="GEQ54453.1"/>
    </source>
</evidence>
<gene>
    <name evidence="5" type="ORF">TK11N_12370</name>
    <name evidence="6" type="ORF">TK2N_12970</name>
</gene>
<organism evidence="6 7">
    <name type="scientific">Tetragenococcus koreensis</name>
    <dbReference type="NCBI Taxonomy" id="290335"/>
    <lineage>
        <taxon>Bacteria</taxon>
        <taxon>Bacillati</taxon>
        <taxon>Bacillota</taxon>
        <taxon>Bacilli</taxon>
        <taxon>Lactobacillales</taxon>
        <taxon>Enterococcaceae</taxon>
        <taxon>Tetragenococcus</taxon>
    </lineage>
</organism>
<evidence type="ECO:0000256" key="1">
    <source>
        <dbReference type="ARBA" id="ARBA00010923"/>
    </source>
</evidence>
<feature type="domain" description="Type I restriction modification DNA specificity" evidence="4">
    <location>
        <begin position="37"/>
        <end position="166"/>
    </location>
</feature>
<comment type="caution">
    <text evidence="6">The sequence shown here is derived from an EMBL/GenBank/DDBJ whole genome shotgun (WGS) entry which is preliminary data.</text>
</comment>
<dbReference type="EMBL" id="BKBO01000017">
    <property type="protein sequence ID" value="GEQ49385.1"/>
    <property type="molecule type" value="Genomic_DNA"/>
</dbReference>
<name>A0AAN4RLW9_9ENTE</name>
<dbReference type="SUPFAM" id="SSF116734">
    <property type="entry name" value="DNA methylase specificity domain"/>
    <property type="match status" value="1"/>
</dbReference>
<evidence type="ECO:0000259" key="4">
    <source>
        <dbReference type="Pfam" id="PF01420"/>
    </source>
</evidence>
<dbReference type="Gene3D" id="3.90.220.20">
    <property type="entry name" value="DNA methylase specificity domains"/>
    <property type="match status" value="1"/>
</dbReference>
<keyword evidence="2" id="KW-0680">Restriction system</keyword>
<reference evidence="6" key="2">
    <citation type="journal article" date="2020" name="Int. Dairy J.">
        <title>Lactic acid bacterial diversity in Brie cheese focusing on salt concentration and pH of isolation medium and characterisation of halophilic and alkaliphilic lactic acid bacterial isolates.</title>
        <authorList>
            <person name="Unno R."/>
            <person name="Matsutani M."/>
            <person name="Suzuki T."/>
            <person name="Kodama K."/>
            <person name="Matsushita H."/>
            <person name="Yamasato K."/>
            <person name="Koizumi Y."/>
            <person name="Ishikawa M."/>
        </authorList>
    </citation>
    <scope>NUCLEOTIDE SEQUENCE</scope>
    <source>
        <strain evidence="6">7C1</strain>
        <strain evidence="5">8C4</strain>
    </source>
</reference>
<evidence type="ECO:0000256" key="2">
    <source>
        <dbReference type="ARBA" id="ARBA00022747"/>
    </source>
</evidence>
<evidence type="ECO:0000313" key="7">
    <source>
        <dbReference type="Proteomes" id="UP000886597"/>
    </source>
</evidence>
<evidence type="ECO:0000256" key="3">
    <source>
        <dbReference type="ARBA" id="ARBA00023125"/>
    </source>
</evidence>
<dbReference type="Proteomes" id="UP000886607">
    <property type="component" value="Unassembled WGS sequence"/>
</dbReference>
<dbReference type="InterPro" id="IPR000055">
    <property type="entry name" value="Restrct_endonuc_typeI_TRD"/>
</dbReference>
<protein>
    <recommendedName>
        <fullName evidence="4">Type I restriction modification DNA specificity domain-containing protein</fullName>
    </recommendedName>
</protein>
<dbReference type="Pfam" id="PF01420">
    <property type="entry name" value="Methylase_S"/>
    <property type="match status" value="1"/>
</dbReference>
<sequence>MSRSKLNYDEVENKSIHYGDLLDNYGSILDVRKDWIPFITNGTIHRYKSQLFENVDMILVDTAENETIGKAVEVNGINNKYIVAGLYTIVARPIKKKVKYFMGNHINSHIYHKQLLHLMYGTKVSSISKSNFQRTIVSYPKNFNEQRKIGLFFKQIDNAITLHQHRFLIKIKKR</sequence>
<dbReference type="GO" id="GO:0009307">
    <property type="term" value="P:DNA restriction-modification system"/>
    <property type="evidence" value="ECO:0007669"/>
    <property type="project" value="UniProtKB-KW"/>
</dbReference>
<evidence type="ECO:0000313" key="8">
    <source>
        <dbReference type="Proteomes" id="UP000886607"/>
    </source>
</evidence>
<reference evidence="6" key="1">
    <citation type="submission" date="2019-08" db="EMBL/GenBank/DDBJ databases">
        <authorList>
            <person name="Ishikawa M."/>
            <person name="Suzuki T."/>
            <person name="Matsutani M."/>
        </authorList>
    </citation>
    <scope>NUCLEOTIDE SEQUENCE</scope>
    <source>
        <strain evidence="6">7C1</strain>
        <strain evidence="5">8C4</strain>
    </source>
</reference>
<dbReference type="GO" id="GO:0003677">
    <property type="term" value="F:DNA binding"/>
    <property type="evidence" value="ECO:0007669"/>
    <property type="project" value="UniProtKB-KW"/>
</dbReference>
<dbReference type="InterPro" id="IPR044946">
    <property type="entry name" value="Restrct_endonuc_typeI_TRD_sf"/>
</dbReference>
<accession>A0AAN4RLW9</accession>
<dbReference type="EMBL" id="BKBQ01000017">
    <property type="protein sequence ID" value="GEQ54453.1"/>
    <property type="molecule type" value="Genomic_DNA"/>
</dbReference>
<dbReference type="RefSeq" id="WP_237665601.1">
    <property type="nucleotide sequence ID" value="NZ_BKBP01000017.1"/>
</dbReference>
<proteinExistence type="inferred from homology"/>
<keyword evidence="8" id="KW-1185">Reference proteome</keyword>